<name>A0ABW5KXI3_9SPHI</name>
<dbReference type="Proteomes" id="UP001597440">
    <property type="component" value="Unassembled WGS sequence"/>
</dbReference>
<dbReference type="EMBL" id="JBHULD010000007">
    <property type="protein sequence ID" value="MFD2553672.1"/>
    <property type="molecule type" value="Genomic_DNA"/>
</dbReference>
<evidence type="ECO:0000313" key="3">
    <source>
        <dbReference type="EMBL" id="MFD2553672.1"/>
    </source>
</evidence>
<dbReference type="RefSeq" id="WP_262897779.1">
    <property type="nucleotide sequence ID" value="NZ_JAEQMU010000005.1"/>
</dbReference>
<accession>A0ABW5KXI3</accession>
<sequence length="70" mass="7821">MKKISLLSIFTLITTLASYAQSSEIEMAEGLRSSGKIWVVVLVLLTIVVGVFVYLFTIDKKVTKLEKRNS</sequence>
<proteinExistence type="predicted"/>
<keyword evidence="1" id="KW-0472">Membrane</keyword>
<dbReference type="Pfam" id="PF20077">
    <property type="entry name" value="CcmD_alt"/>
    <property type="match status" value="1"/>
</dbReference>
<feature type="signal peptide" evidence="2">
    <location>
        <begin position="1"/>
        <end position="20"/>
    </location>
</feature>
<keyword evidence="1" id="KW-1133">Transmembrane helix</keyword>
<evidence type="ECO:0000256" key="1">
    <source>
        <dbReference type="SAM" id="Phobius"/>
    </source>
</evidence>
<evidence type="ECO:0000256" key="2">
    <source>
        <dbReference type="SAM" id="SignalP"/>
    </source>
</evidence>
<feature type="chain" id="PRO_5045655178" evidence="2">
    <location>
        <begin position="21"/>
        <end position="70"/>
    </location>
</feature>
<keyword evidence="2" id="KW-0732">Signal</keyword>
<protein>
    <submittedName>
        <fullName evidence="3">CcmD family protein</fullName>
    </submittedName>
</protein>
<keyword evidence="1" id="KW-0812">Transmembrane</keyword>
<keyword evidence="4" id="KW-1185">Reference proteome</keyword>
<feature type="transmembrane region" description="Helical" evidence="1">
    <location>
        <begin position="38"/>
        <end position="58"/>
    </location>
</feature>
<evidence type="ECO:0000313" key="4">
    <source>
        <dbReference type="Proteomes" id="UP001597440"/>
    </source>
</evidence>
<organism evidence="3 4">
    <name type="scientific">Sphingobacterium tabacisoli</name>
    <dbReference type="NCBI Taxonomy" id="2044855"/>
    <lineage>
        <taxon>Bacteria</taxon>
        <taxon>Pseudomonadati</taxon>
        <taxon>Bacteroidota</taxon>
        <taxon>Sphingobacteriia</taxon>
        <taxon>Sphingobacteriales</taxon>
        <taxon>Sphingobacteriaceae</taxon>
        <taxon>Sphingobacterium</taxon>
    </lineage>
</organism>
<reference evidence="4" key="1">
    <citation type="journal article" date="2019" name="Int. J. Syst. Evol. Microbiol.">
        <title>The Global Catalogue of Microorganisms (GCM) 10K type strain sequencing project: providing services to taxonomists for standard genome sequencing and annotation.</title>
        <authorList>
            <consortium name="The Broad Institute Genomics Platform"/>
            <consortium name="The Broad Institute Genome Sequencing Center for Infectious Disease"/>
            <person name="Wu L."/>
            <person name="Ma J."/>
        </authorList>
    </citation>
    <scope>NUCLEOTIDE SEQUENCE [LARGE SCALE GENOMIC DNA]</scope>
    <source>
        <strain evidence="4">KCTC 52298</strain>
    </source>
</reference>
<comment type="caution">
    <text evidence="3">The sequence shown here is derived from an EMBL/GenBank/DDBJ whole genome shotgun (WGS) entry which is preliminary data.</text>
</comment>
<gene>
    <name evidence="3" type="ORF">ACFSQW_04685</name>
</gene>